<feature type="region of interest" description="Disordered" evidence="2">
    <location>
        <begin position="44"/>
        <end position="152"/>
    </location>
</feature>
<feature type="compositionally biased region" description="Polar residues" evidence="2">
    <location>
        <begin position="201"/>
        <end position="212"/>
    </location>
</feature>
<evidence type="ECO:0000259" key="3">
    <source>
        <dbReference type="PROSITE" id="PS50158"/>
    </source>
</evidence>
<dbReference type="SMART" id="SM00343">
    <property type="entry name" value="ZnF_C2HC"/>
    <property type="match status" value="1"/>
</dbReference>
<dbReference type="SUPFAM" id="SSF57756">
    <property type="entry name" value="Retrovirus zinc finger-like domains"/>
    <property type="match status" value="1"/>
</dbReference>
<evidence type="ECO:0000313" key="5">
    <source>
        <dbReference type="Proteomes" id="UP001633002"/>
    </source>
</evidence>
<dbReference type="EMBL" id="JBJQOH010000003">
    <property type="protein sequence ID" value="KAL3692645.1"/>
    <property type="molecule type" value="Genomic_DNA"/>
</dbReference>
<proteinExistence type="predicted"/>
<dbReference type="InterPro" id="IPR036875">
    <property type="entry name" value="Znf_CCHC_sf"/>
</dbReference>
<feature type="compositionally biased region" description="Acidic residues" evidence="2">
    <location>
        <begin position="114"/>
        <end position="130"/>
    </location>
</feature>
<evidence type="ECO:0000256" key="2">
    <source>
        <dbReference type="SAM" id="MobiDB-lite"/>
    </source>
</evidence>
<keyword evidence="1" id="KW-0863">Zinc-finger</keyword>
<gene>
    <name evidence="4" type="ORF">R1sor_006296</name>
</gene>
<comment type="caution">
    <text evidence="4">The sequence shown here is derived from an EMBL/GenBank/DDBJ whole genome shotgun (WGS) entry which is preliminary data.</text>
</comment>
<evidence type="ECO:0000313" key="4">
    <source>
        <dbReference type="EMBL" id="KAL3692645.1"/>
    </source>
</evidence>
<protein>
    <recommendedName>
        <fullName evidence="3">CCHC-type domain-containing protein</fullName>
    </recommendedName>
</protein>
<feature type="region of interest" description="Disordered" evidence="2">
    <location>
        <begin position="185"/>
        <end position="266"/>
    </location>
</feature>
<sequence>MDISKPMKEDMYVRVPGYGNKLIRQKLRYSGFPDSCFACRQRGHIAANCPNQKDKERGNETKPYQEAGKPAAAKGEGGQGQTQRQEADPKNAPVGKKPVDAKEDFQTVKRKGGEEEEDGEVLPEAENEAEEHDHEGSQSPAGERNVDIGRNVAEGANAVIPAGNKNDIAAQEDQTMAAEREHFTNFEEAERINARPASILDQDNSTRLSCANRNRLVFAEGRKKSRGEEDQPEPAKENCTLTPASPSTNTKKGNKNNTAKPPTKGR</sequence>
<dbReference type="Pfam" id="PF00098">
    <property type="entry name" value="zf-CCHC"/>
    <property type="match status" value="1"/>
</dbReference>
<keyword evidence="1" id="KW-0862">Zinc</keyword>
<feature type="compositionally biased region" description="Basic and acidic residues" evidence="2">
    <location>
        <begin position="97"/>
        <end position="113"/>
    </location>
</feature>
<dbReference type="Gene3D" id="4.10.60.10">
    <property type="entry name" value="Zinc finger, CCHC-type"/>
    <property type="match status" value="1"/>
</dbReference>
<accession>A0ABD3HRC4</accession>
<evidence type="ECO:0000256" key="1">
    <source>
        <dbReference type="PROSITE-ProRule" id="PRU00047"/>
    </source>
</evidence>
<dbReference type="InterPro" id="IPR001878">
    <property type="entry name" value="Znf_CCHC"/>
</dbReference>
<dbReference type="AlphaFoldDB" id="A0ABD3HRC4"/>
<dbReference type="Proteomes" id="UP001633002">
    <property type="component" value="Unassembled WGS sequence"/>
</dbReference>
<dbReference type="GO" id="GO:0008270">
    <property type="term" value="F:zinc ion binding"/>
    <property type="evidence" value="ECO:0007669"/>
    <property type="project" value="UniProtKB-KW"/>
</dbReference>
<reference evidence="4 5" key="1">
    <citation type="submission" date="2024-09" db="EMBL/GenBank/DDBJ databases">
        <title>Chromosome-scale assembly of Riccia sorocarpa.</title>
        <authorList>
            <person name="Paukszto L."/>
        </authorList>
    </citation>
    <scope>NUCLEOTIDE SEQUENCE [LARGE SCALE GENOMIC DNA]</scope>
    <source>
        <strain evidence="4">LP-2024</strain>
        <tissue evidence="4">Aerial parts of the thallus</tissue>
    </source>
</reference>
<feature type="compositionally biased region" description="Low complexity" evidence="2">
    <location>
        <begin position="65"/>
        <end position="74"/>
    </location>
</feature>
<keyword evidence="1" id="KW-0479">Metal-binding</keyword>
<name>A0ABD3HRC4_9MARC</name>
<feature type="compositionally biased region" description="Basic and acidic residues" evidence="2">
    <location>
        <begin position="220"/>
        <end position="236"/>
    </location>
</feature>
<feature type="domain" description="CCHC-type" evidence="3">
    <location>
        <begin position="36"/>
        <end position="51"/>
    </location>
</feature>
<organism evidence="4 5">
    <name type="scientific">Riccia sorocarpa</name>
    <dbReference type="NCBI Taxonomy" id="122646"/>
    <lineage>
        <taxon>Eukaryota</taxon>
        <taxon>Viridiplantae</taxon>
        <taxon>Streptophyta</taxon>
        <taxon>Embryophyta</taxon>
        <taxon>Marchantiophyta</taxon>
        <taxon>Marchantiopsida</taxon>
        <taxon>Marchantiidae</taxon>
        <taxon>Marchantiales</taxon>
        <taxon>Ricciaceae</taxon>
        <taxon>Riccia</taxon>
    </lineage>
</organism>
<keyword evidence="5" id="KW-1185">Reference proteome</keyword>
<dbReference type="PROSITE" id="PS50158">
    <property type="entry name" value="ZF_CCHC"/>
    <property type="match status" value="1"/>
</dbReference>
<feature type="compositionally biased region" description="Low complexity" evidence="2">
    <location>
        <begin position="248"/>
        <end position="266"/>
    </location>
</feature>